<dbReference type="AlphaFoldDB" id="A0A0L8G3Q1"/>
<evidence type="ECO:0000259" key="9">
    <source>
        <dbReference type="Pfam" id="PF13847"/>
    </source>
</evidence>
<evidence type="ECO:0000256" key="1">
    <source>
        <dbReference type="ARBA" id="ARBA00022679"/>
    </source>
</evidence>
<sequence>MCDKAVYDQVKDYYGKKVKKTTDLKLSACTVSAGTGMSKHAKEALASVHEEVCKKYYGCGLVIPEGLEGMKMLDLGSGSGQDCFVLSKLVGPEGYVVGIDMTQEQLDVANQYIDYHTKLYDYKNPNVKFVKGYIERLTEAGLEENSFDIIISNCVINLSPDKRAVLSQSYKILKMKMQLKGHHFNTVVKIKSESQKFLMNSRLDSKSGRNAGTGVVQGDYFEGDDVKTQVAHKIHYFERGRCQYHLTGLRAGGTYYFSFSQTTIGECISGALYWKDFHELAGDVGFSQARIVSVSPIPVDREDFRKILGDIQFVSVTYRLFKLPPDYQKTPAQAIYNGEITDHENEFKFDHQLTFLTNEPVCIDSETHAILKYSRFKDEFMIRTQKCGTTGEGDSCSAVINPFELLKTLQTSGKTIANACCGGKKCC</sequence>
<dbReference type="GO" id="GO:0030791">
    <property type="term" value="F:arsenite methyltransferase activity"/>
    <property type="evidence" value="ECO:0007669"/>
    <property type="project" value="UniProtKB-EC"/>
</dbReference>
<protein>
    <recommendedName>
        <fullName evidence="5">Arsenite methyltransferase</fullName>
        <ecNumber evidence="4">2.1.1.137</ecNumber>
    </recommendedName>
</protein>
<dbReference type="Gene3D" id="3.40.5.100">
    <property type="match status" value="1"/>
</dbReference>
<dbReference type="EMBL" id="KQ424136">
    <property type="protein sequence ID" value="KOF71528.1"/>
    <property type="molecule type" value="Genomic_DNA"/>
</dbReference>
<comment type="similarity">
    <text evidence="3">Belongs to the methyltransferase superfamily. Arsenite methyltransferase family.</text>
</comment>
<dbReference type="CDD" id="cd02440">
    <property type="entry name" value="AdoMet_MTases"/>
    <property type="match status" value="1"/>
</dbReference>
<dbReference type="EMBL" id="KQ424136">
    <property type="protein sequence ID" value="KOF71529.1"/>
    <property type="molecule type" value="Genomic_DNA"/>
</dbReference>
<feature type="domain" description="Methyltransferase" evidence="9">
    <location>
        <begin position="68"/>
        <end position="185"/>
    </location>
</feature>
<evidence type="ECO:0000256" key="8">
    <source>
        <dbReference type="ARBA" id="ARBA00048428"/>
    </source>
</evidence>
<evidence type="ECO:0000256" key="5">
    <source>
        <dbReference type="ARBA" id="ARBA00034545"/>
    </source>
</evidence>
<dbReference type="Pfam" id="PF13847">
    <property type="entry name" value="Methyltransf_31"/>
    <property type="match status" value="1"/>
</dbReference>
<evidence type="ECO:0000256" key="7">
    <source>
        <dbReference type="ARBA" id="ARBA00047943"/>
    </source>
</evidence>
<dbReference type="EC" id="2.1.1.137" evidence="4"/>
<evidence type="ECO:0000256" key="6">
    <source>
        <dbReference type="ARBA" id="ARBA00047941"/>
    </source>
</evidence>
<evidence type="ECO:0000256" key="3">
    <source>
        <dbReference type="ARBA" id="ARBA00034487"/>
    </source>
</evidence>
<dbReference type="InterPro" id="IPR025714">
    <property type="entry name" value="Methyltranfer_dom"/>
</dbReference>
<dbReference type="GO" id="GO:0018872">
    <property type="term" value="P:arsonoacetate metabolic process"/>
    <property type="evidence" value="ECO:0007669"/>
    <property type="project" value="TreeGrafter"/>
</dbReference>
<accession>A0A0L8G3Q1</accession>
<reference evidence="10" key="1">
    <citation type="submission" date="2015-07" db="EMBL/GenBank/DDBJ databases">
        <title>MeaNS - Measles Nucleotide Surveillance Program.</title>
        <authorList>
            <person name="Tran T."/>
            <person name="Druce J."/>
        </authorList>
    </citation>
    <scope>NUCLEOTIDE SEQUENCE</scope>
    <source>
        <strain evidence="10">UCB-OBI-ISO-001</strain>
        <tissue evidence="10">Gonad</tissue>
    </source>
</reference>
<dbReference type="InterPro" id="IPR026669">
    <property type="entry name" value="Arsenite_MeTrfase-like"/>
</dbReference>
<comment type="catalytic activity">
    <reaction evidence="7">
        <text>arsenic triglutathione + 2 [thioredoxin]-dithiol + 2 S-adenosyl-L-methionine + H2O = dimethylarsinous acid + 2 [thioredoxin]-disulfide + 3 glutathione + 2 S-adenosyl-L-homocysteine + 2 H(+)</text>
        <dbReference type="Rhea" id="RHEA:69464"/>
        <dbReference type="Rhea" id="RHEA-COMP:10698"/>
        <dbReference type="Rhea" id="RHEA-COMP:10700"/>
        <dbReference type="ChEBI" id="CHEBI:15377"/>
        <dbReference type="ChEBI" id="CHEBI:15378"/>
        <dbReference type="ChEBI" id="CHEBI:23808"/>
        <dbReference type="ChEBI" id="CHEBI:29950"/>
        <dbReference type="ChEBI" id="CHEBI:50058"/>
        <dbReference type="ChEBI" id="CHEBI:57856"/>
        <dbReference type="ChEBI" id="CHEBI:57925"/>
        <dbReference type="ChEBI" id="CHEBI:59789"/>
        <dbReference type="ChEBI" id="CHEBI:183640"/>
        <dbReference type="EC" id="2.1.1.137"/>
    </reaction>
</comment>
<comment type="catalytic activity">
    <reaction evidence="6">
        <text>arsenic triglutathione + [thioredoxin]-dithiol + S-adenosyl-L-methionine + 2 H2O = methylarsonous acid + [thioredoxin]-disulfide + 3 glutathione + S-adenosyl-L-homocysteine + H(+)</text>
        <dbReference type="Rhea" id="RHEA:69460"/>
        <dbReference type="Rhea" id="RHEA-COMP:10698"/>
        <dbReference type="Rhea" id="RHEA-COMP:10700"/>
        <dbReference type="ChEBI" id="CHEBI:15377"/>
        <dbReference type="ChEBI" id="CHEBI:15378"/>
        <dbReference type="ChEBI" id="CHEBI:17826"/>
        <dbReference type="ChEBI" id="CHEBI:29950"/>
        <dbReference type="ChEBI" id="CHEBI:50058"/>
        <dbReference type="ChEBI" id="CHEBI:57856"/>
        <dbReference type="ChEBI" id="CHEBI:57925"/>
        <dbReference type="ChEBI" id="CHEBI:59789"/>
        <dbReference type="ChEBI" id="CHEBI:183640"/>
        <dbReference type="EC" id="2.1.1.137"/>
    </reaction>
</comment>
<gene>
    <name evidence="10" type="ORF">OCBIM_22000969mg</name>
</gene>
<keyword evidence="2" id="KW-0949">S-adenosyl-L-methionine</keyword>
<dbReference type="OrthoDB" id="8300214at2759"/>
<dbReference type="STRING" id="37653.A0A0L8G3Q1"/>
<name>A0A0L8G3Q1_OCTBM</name>
<keyword evidence="1" id="KW-0808">Transferase</keyword>
<dbReference type="PANTHER" id="PTHR43675:SF8">
    <property type="entry name" value="ARSENITE METHYLTRANSFERASE"/>
    <property type="match status" value="1"/>
</dbReference>
<dbReference type="GO" id="GO:0005829">
    <property type="term" value="C:cytosol"/>
    <property type="evidence" value="ECO:0007669"/>
    <property type="project" value="TreeGrafter"/>
</dbReference>
<dbReference type="Gene3D" id="3.40.50.150">
    <property type="entry name" value="Vaccinia Virus protein VP39"/>
    <property type="match status" value="2"/>
</dbReference>
<evidence type="ECO:0000256" key="4">
    <source>
        <dbReference type="ARBA" id="ARBA00034521"/>
    </source>
</evidence>
<dbReference type="InterPro" id="IPR029063">
    <property type="entry name" value="SAM-dependent_MTases_sf"/>
</dbReference>
<dbReference type="PANTHER" id="PTHR43675">
    <property type="entry name" value="ARSENITE METHYLTRANSFERASE"/>
    <property type="match status" value="1"/>
</dbReference>
<comment type="catalytic activity">
    <reaction evidence="8">
        <text>arsenic triglutathione + 3 [thioredoxin]-dithiol + 3 S-adenosyl-L-methionine = trimethylarsine + 3 [thioredoxin]-disulfide + 3 glutathione + 3 S-adenosyl-L-homocysteine + 3 H(+)</text>
        <dbReference type="Rhea" id="RHEA:69432"/>
        <dbReference type="Rhea" id="RHEA-COMP:10698"/>
        <dbReference type="Rhea" id="RHEA-COMP:10700"/>
        <dbReference type="ChEBI" id="CHEBI:15378"/>
        <dbReference type="ChEBI" id="CHEBI:27130"/>
        <dbReference type="ChEBI" id="CHEBI:29950"/>
        <dbReference type="ChEBI" id="CHEBI:50058"/>
        <dbReference type="ChEBI" id="CHEBI:57856"/>
        <dbReference type="ChEBI" id="CHEBI:57925"/>
        <dbReference type="ChEBI" id="CHEBI:59789"/>
        <dbReference type="ChEBI" id="CHEBI:183640"/>
        <dbReference type="EC" id="2.1.1.137"/>
    </reaction>
</comment>
<dbReference type="SUPFAM" id="SSF53335">
    <property type="entry name" value="S-adenosyl-L-methionine-dependent methyltransferases"/>
    <property type="match status" value="1"/>
</dbReference>
<evidence type="ECO:0000256" key="2">
    <source>
        <dbReference type="ARBA" id="ARBA00022691"/>
    </source>
</evidence>
<proteinExistence type="inferred from homology"/>
<organism evidence="10">
    <name type="scientific">Octopus bimaculoides</name>
    <name type="common">California two-spotted octopus</name>
    <dbReference type="NCBI Taxonomy" id="37653"/>
    <lineage>
        <taxon>Eukaryota</taxon>
        <taxon>Metazoa</taxon>
        <taxon>Spiralia</taxon>
        <taxon>Lophotrochozoa</taxon>
        <taxon>Mollusca</taxon>
        <taxon>Cephalopoda</taxon>
        <taxon>Coleoidea</taxon>
        <taxon>Octopodiformes</taxon>
        <taxon>Octopoda</taxon>
        <taxon>Incirrata</taxon>
        <taxon>Octopodidae</taxon>
        <taxon>Octopus</taxon>
    </lineage>
</organism>
<dbReference type="GO" id="GO:0009404">
    <property type="term" value="P:toxin metabolic process"/>
    <property type="evidence" value="ECO:0007669"/>
    <property type="project" value="TreeGrafter"/>
</dbReference>
<evidence type="ECO:0000313" key="10">
    <source>
        <dbReference type="EMBL" id="KOF71528.1"/>
    </source>
</evidence>